<dbReference type="EMBL" id="AP026073">
    <property type="protein sequence ID" value="BDM68311.1"/>
    <property type="molecule type" value="Genomic_DNA"/>
</dbReference>
<evidence type="ECO:0000259" key="2">
    <source>
        <dbReference type="Pfam" id="PF13472"/>
    </source>
</evidence>
<dbReference type="PANTHER" id="PTHR37981:SF1">
    <property type="entry name" value="SGNH HYDROLASE-TYPE ESTERASE DOMAIN-CONTAINING PROTEIN"/>
    <property type="match status" value="1"/>
</dbReference>
<dbReference type="InterPro" id="IPR013830">
    <property type="entry name" value="SGNH_hydro"/>
</dbReference>
<organism evidence="3 4">
    <name type="scientific">Streptomyces nigrescens</name>
    <dbReference type="NCBI Taxonomy" id="1920"/>
    <lineage>
        <taxon>Bacteria</taxon>
        <taxon>Bacillati</taxon>
        <taxon>Actinomycetota</taxon>
        <taxon>Actinomycetes</taxon>
        <taxon>Kitasatosporales</taxon>
        <taxon>Streptomycetaceae</taxon>
        <taxon>Streptomyces</taxon>
    </lineage>
</organism>
<proteinExistence type="predicted"/>
<sequence>MRLSRFAALTSAFFVTTALALTGASAAASAQLPTATGYVALGDSYSSGVGAGSYDSASGSCKRSSKAYPALWAAAHSPSSFQFTACSGARTGDVVSGQLGPLNSSTGLVSITIGGNDAGFADTMTTCALQGESACLARVAQARTYIDNTLPGKLDTVYSAISQKAPAAHVVVLGYPRFYKIGGSCLAGLSEKSRTAIDAAADDINGVIAKRAADHGFSFADVNTTFAGHELCSGSAWLHSVTYPVDESYHPTSAGHSGGYLPVFGSAA</sequence>
<accession>A0ABN6QRI0</accession>
<dbReference type="RefSeq" id="WP_261952337.1">
    <property type="nucleotide sequence ID" value="NZ_AP026073.1"/>
</dbReference>
<feature type="signal peptide" evidence="1">
    <location>
        <begin position="1"/>
        <end position="20"/>
    </location>
</feature>
<dbReference type="PANTHER" id="PTHR37981">
    <property type="entry name" value="LIPASE 2"/>
    <property type="match status" value="1"/>
</dbReference>
<evidence type="ECO:0000313" key="4">
    <source>
        <dbReference type="Proteomes" id="UP001059597"/>
    </source>
</evidence>
<gene>
    <name evidence="3" type="ORF">HEK616_17980</name>
</gene>
<dbReference type="Proteomes" id="UP001059597">
    <property type="component" value="Chromosome"/>
</dbReference>
<keyword evidence="4" id="KW-1185">Reference proteome</keyword>
<protein>
    <submittedName>
        <fullName evidence="3">Lipase 1</fullName>
    </submittedName>
</protein>
<feature type="domain" description="SGNH hydrolase-type esterase" evidence="2">
    <location>
        <begin position="40"/>
        <end position="256"/>
    </location>
</feature>
<reference evidence="3" key="1">
    <citation type="submission" date="2022-06" db="EMBL/GenBank/DDBJ databases">
        <title>Complete genome sequence of Streptomyces nigrescens HEK616.</title>
        <authorList>
            <person name="Asamizu S."/>
            <person name="Onaka H."/>
        </authorList>
    </citation>
    <scope>NUCLEOTIDE SEQUENCE</scope>
    <source>
        <strain evidence="3">HEK616</strain>
    </source>
</reference>
<name>A0ABN6QRI0_STRNI</name>
<dbReference type="InterPro" id="IPR036514">
    <property type="entry name" value="SGNH_hydro_sf"/>
</dbReference>
<dbReference type="InterPro" id="IPR037460">
    <property type="entry name" value="SEST-like"/>
</dbReference>
<dbReference type="CDD" id="cd01823">
    <property type="entry name" value="SEST_like"/>
    <property type="match status" value="1"/>
</dbReference>
<dbReference type="Gene3D" id="3.40.50.1110">
    <property type="entry name" value="SGNH hydrolase"/>
    <property type="match status" value="1"/>
</dbReference>
<dbReference type="Pfam" id="PF13472">
    <property type="entry name" value="Lipase_GDSL_2"/>
    <property type="match status" value="1"/>
</dbReference>
<evidence type="ECO:0000256" key="1">
    <source>
        <dbReference type="SAM" id="SignalP"/>
    </source>
</evidence>
<feature type="chain" id="PRO_5046927925" evidence="1">
    <location>
        <begin position="21"/>
        <end position="268"/>
    </location>
</feature>
<evidence type="ECO:0000313" key="3">
    <source>
        <dbReference type="EMBL" id="BDM68311.1"/>
    </source>
</evidence>
<dbReference type="SUPFAM" id="SSF52266">
    <property type="entry name" value="SGNH hydrolase"/>
    <property type="match status" value="1"/>
</dbReference>
<keyword evidence="1" id="KW-0732">Signal</keyword>